<dbReference type="SUPFAM" id="SSF52087">
    <property type="entry name" value="CRAL/TRIO domain"/>
    <property type="match status" value="1"/>
</dbReference>
<evidence type="ECO:0000313" key="4">
    <source>
        <dbReference type="Proteomes" id="UP000327044"/>
    </source>
</evidence>
<accession>A0A5N4A0X5</accession>
<dbReference type="InParanoid" id="A0A5N4A0X5"/>
<dbReference type="Proteomes" id="UP000327044">
    <property type="component" value="Unassembled WGS sequence"/>
</dbReference>
<dbReference type="CDD" id="cd00170">
    <property type="entry name" value="SEC14"/>
    <property type="match status" value="1"/>
</dbReference>
<dbReference type="GO" id="GO:0016020">
    <property type="term" value="C:membrane"/>
    <property type="evidence" value="ECO:0007669"/>
    <property type="project" value="TreeGrafter"/>
</dbReference>
<protein>
    <recommendedName>
        <fullName evidence="2">CRAL-TRIO domain-containing protein</fullName>
    </recommendedName>
</protein>
<dbReference type="PANTHER" id="PTHR10174">
    <property type="entry name" value="ALPHA-TOCOPHEROL TRANSFER PROTEIN-RELATED"/>
    <property type="match status" value="1"/>
</dbReference>
<name>A0A5N4A0X5_PHOPY</name>
<evidence type="ECO:0000313" key="3">
    <source>
        <dbReference type="EMBL" id="KAB0790918.1"/>
    </source>
</evidence>
<evidence type="ECO:0000259" key="2">
    <source>
        <dbReference type="PROSITE" id="PS50191"/>
    </source>
</evidence>
<keyword evidence="4" id="KW-1185">Reference proteome</keyword>
<feature type="signal peptide" evidence="1">
    <location>
        <begin position="1"/>
        <end position="22"/>
    </location>
</feature>
<dbReference type="PRINTS" id="PR00180">
    <property type="entry name" value="CRETINALDHBP"/>
</dbReference>
<organism evidence="3 4">
    <name type="scientific">Photinus pyralis</name>
    <name type="common">Common eastern firefly</name>
    <name type="synonym">Lampyris pyralis</name>
    <dbReference type="NCBI Taxonomy" id="7054"/>
    <lineage>
        <taxon>Eukaryota</taxon>
        <taxon>Metazoa</taxon>
        <taxon>Ecdysozoa</taxon>
        <taxon>Arthropoda</taxon>
        <taxon>Hexapoda</taxon>
        <taxon>Insecta</taxon>
        <taxon>Pterygota</taxon>
        <taxon>Neoptera</taxon>
        <taxon>Endopterygota</taxon>
        <taxon>Coleoptera</taxon>
        <taxon>Polyphaga</taxon>
        <taxon>Elateriformia</taxon>
        <taxon>Elateroidea</taxon>
        <taxon>Lampyridae</taxon>
        <taxon>Lampyrinae</taxon>
        <taxon>Photinus</taxon>
    </lineage>
</organism>
<dbReference type="GO" id="GO:1902936">
    <property type="term" value="F:phosphatidylinositol bisphosphate binding"/>
    <property type="evidence" value="ECO:0007669"/>
    <property type="project" value="TreeGrafter"/>
</dbReference>
<evidence type="ECO:0000256" key="1">
    <source>
        <dbReference type="SAM" id="SignalP"/>
    </source>
</evidence>
<dbReference type="AlphaFoldDB" id="A0A5N4A0X5"/>
<feature type="chain" id="PRO_5024299099" description="CRAL-TRIO domain-containing protein" evidence="1">
    <location>
        <begin position="23"/>
        <end position="320"/>
    </location>
</feature>
<dbReference type="InterPro" id="IPR036273">
    <property type="entry name" value="CRAL/TRIO_N_dom_sf"/>
</dbReference>
<dbReference type="InterPro" id="IPR001251">
    <property type="entry name" value="CRAL-TRIO_dom"/>
</dbReference>
<feature type="domain" description="CRAL-TRIO" evidence="2">
    <location>
        <begin position="168"/>
        <end position="263"/>
    </location>
</feature>
<dbReference type="PROSITE" id="PS50191">
    <property type="entry name" value="CRAL_TRIO"/>
    <property type="match status" value="1"/>
</dbReference>
<comment type="caution">
    <text evidence="3">The sequence shown here is derived from an EMBL/GenBank/DDBJ whole genome shotgun (WGS) entry which is preliminary data.</text>
</comment>
<gene>
    <name evidence="3" type="ORF">PPYR_02718</name>
</gene>
<dbReference type="Pfam" id="PF00650">
    <property type="entry name" value="CRAL_TRIO"/>
    <property type="match status" value="1"/>
</dbReference>
<dbReference type="OrthoDB" id="6575879at2759"/>
<dbReference type="EMBL" id="VVIM01000011">
    <property type="protein sequence ID" value="KAB0790918.1"/>
    <property type="molecule type" value="Genomic_DNA"/>
</dbReference>
<dbReference type="SUPFAM" id="SSF46938">
    <property type="entry name" value="CRAL/TRIO N-terminal domain"/>
    <property type="match status" value="1"/>
</dbReference>
<dbReference type="InterPro" id="IPR036865">
    <property type="entry name" value="CRAL-TRIO_dom_sf"/>
</dbReference>
<keyword evidence="1" id="KW-0732">Signal</keyword>
<dbReference type="Gene3D" id="3.40.525.10">
    <property type="entry name" value="CRAL-TRIO lipid binding domain"/>
    <property type="match status" value="1"/>
</dbReference>
<reference evidence="3 4" key="1">
    <citation type="journal article" date="2018" name="Elife">
        <title>Firefly genomes illuminate parallel origins of bioluminescence in beetles.</title>
        <authorList>
            <person name="Fallon T.R."/>
            <person name="Lower S.E."/>
            <person name="Chang C.H."/>
            <person name="Bessho-Uehara M."/>
            <person name="Martin G.J."/>
            <person name="Bewick A.J."/>
            <person name="Behringer M."/>
            <person name="Debat H.J."/>
            <person name="Wong I."/>
            <person name="Day J.C."/>
            <person name="Suvorov A."/>
            <person name="Silva C.J."/>
            <person name="Stanger-Hall K.F."/>
            <person name="Hall D.W."/>
            <person name="Schmitz R.J."/>
            <person name="Nelson D.R."/>
            <person name="Lewis S.M."/>
            <person name="Shigenobu S."/>
            <person name="Bybee S.M."/>
            <person name="Larracuente A.M."/>
            <person name="Oba Y."/>
            <person name="Weng J.K."/>
        </authorList>
    </citation>
    <scope>NUCLEOTIDE SEQUENCE [LARGE SCALE GENOMIC DNA]</scope>
    <source>
        <strain evidence="3">1611_PpyrPB1</strain>
        <tissue evidence="3">Whole body</tissue>
    </source>
</reference>
<sequence length="320" mass="37082">MGAKLAFFFTMSKIVVLEVVEGWRPKVLELYGRTEEAARIDVEKVKEWFRKQPHLPELPVDELIERFLITNKFHVEAVKSKLDVYFSVRTLLPEFYGHGPCGERVRSVTQTVYLVPLPKPTAAFSRIICFKLKDANVEKFDVIDTLGYLMNIIEVRLREDFCLSDIYIYDLQGTTIGHVLKISPTILKKMNYLMEKLYKISIEGIHIINAPTFIESAVAMFSKYFKEKIMSRVQTHQNLESLHEAVPKCYLPSDLGGTQKSLLEYQEIWKMKLIQLKPLLEHLQALRVNEELRPVKLPENEFLGINVTTLYSTSITHRSN</sequence>
<dbReference type="PANTHER" id="PTHR10174:SF222">
    <property type="entry name" value="GH10083P-RELATED"/>
    <property type="match status" value="1"/>
</dbReference>
<proteinExistence type="predicted"/>